<sequence length="142" mass="16101">MLASDVMVVGRAFAKRRHSLAPPAMMGRRSKGTPGRVFPAEHKYVASSTTHLLYTPRISLLTGFVRKRQLLLCLSIFYQPLDSFPLTVEILGDYSVFVYLLLFLSFLVYPDYRIIVSHSIRRIFLSSFAEKHAVSLCNSISD</sequence>
<accession>A0A1I7WZP3</accession>
<protein>
    <submittedName>
        <fullName evidence="3">Transmembrane protein</fullName>
    </submittedName>
</protein>
<dbReference type="Proteomes" id="UP000095283">
    <property type="component" value="Unplaced"/>
</dbReference>
<keyword evidence="1" id="KW-1133">Transmembrane helix</keyword>
<evidence type="ECO:0000313" key="3">
    <source>
        <dbReference type="WBParaSite" id="Hba_10761"/>
    </source>
</evidence>
<keyword evidence="2" id="KW-1185">Reference proteome</keyword>
<reference evidence="3" key="1">
    <citation type="submission" date="2016-11" db="UniProtKB">
        <authorList>
            <consortium name="WormBaseParasite"/>
        </authorList>
    </citation>
    <scope>IDENTIFICATION</scope>
</reference>
<evidence type="ECO:0000256" key="1">
    <source>
        <dbReference type="SAM" id="Phobius"/>
    </source>
</evidence>
<keyword evidence="1" id="KW-0812">Transmembrane</keyword>
<organism evidence="2 3">
    <name type="scientific">Heterorhabditis bacteriophora</name>
    <name type="common">Entomopathogenic nematode worm</name>
    <dbReference type="NCBI Taxonomy" id="37862"/>
    <lineage>
        <taxon>Eukaryota</taxon>
        <taxon>Metazoa</taxon>
        <taxon>Ecdysozoa</taxon>
        <taxon>Nematoda</taxon>
        <taxon>Chromadorea</taxon>
        <taxon>Rhabditida</taxon>
        <taxon>Rhabditina</taxon>
        <taxon>Rhabditomorpha</taxon>
        <taxon>Strongyloidea</taxon>
        <taxon>Heterorhabditidae</taxon>
        <taxon>Heterorhabditis</taxon>
    </lineage>
</organism>
<proteinExistence type="predicted"/>
<keyword evidence="1" id="KW-0472">Membrane</keyword>
<feature type="transmembrane region" description="Helical" evidence="1">
    <location>
        <begin position="94"/>
        <end position="112"/>
    </location>
</feature>
<dbReference type="WBParaSite" id="Hba_10761">
    <property type="protein sequence ID" value="Hba_10761"/>
    <property type="gene ID" value="Hba_10761"/>
</dbReference>
<evidence type="ECO:0000313" key="2">
    <source>
        <dbReference type="Proteomes" id="UP000095283"/>
    </source>
</evidence>
<name>A0A1I7WZP3_HETBA</name>
<dbReference type="AlphaFoldDB" id="A0A1I7WZP3"/>